<keyword evidence="4" id="KW-0812">Transmembrane</keyword>
<dbReference type="InterPro" id="IPR036259">
    <property type="entry name" value="MFS_trans_sf"/>
</dbReference>
<evidence type="ECO:0000256" key="1">
    <source>
        <dbReference type="ARBA" id="ARBA00022448"/>
    </source>
</evidence>
<evidence type="ECO:0000256" key="2">
    <source>
        <dbReference type="ARBA" id="ARBA00022475"/>
    </source>
</evidence>
<sequence length="157" mass="17038">MQTVGASWTLVQAGEPTLVAALLAAGSAPLFLAGLPAGVLAEIVDRRKLLIVANVVVTIAAAAMAALPFLKRHRRGSFWRQPSLSVWGAAFSARAFQAIVCELANGDELAPSGGAQQHRRQHCPNNRTGSRRRWQRLERLPLLLSTRFPPWPSSGRR</sequence>
<accession>A0A7Y2RA24</accession>
<feature type="region of interest" description="Disordered" evidence="3">
    <location>
        <begin position="111"/>
        <end position="130"/>
    </location>
</feature>
<organism evidence="5 6">
    <name type="scientific">Rhizobium laguerreae</name>
    <dbReference type="NCBI Taxonomy" id="1076926"/>
    <lineage>
        <taxon>Bacteria</taxon>
        <taxon>Pseudomonadati</taxon>
        <taxon>Pseudomonadota</taxon>
        <taxon>Alphaproteobacteria</taxon>
        <taxon>Hyphomicrobiales</taxon>
        <taxon>Rhizobiaceae</taxon>
        <taxon>Rhizobium/Agrobacterium group</taxon>
        <taxon>Rhizobium</taxon>
    </lineage>
</organism>
<evidence type="ECO:0008006" key="7">
    <source>
        <dbReference type="Google" id="ProtNLM"/>
    </source>
</evidence>
<dbReference type="Proteomes" id="UP000530654">
    <property type="component" value="Unassembled WGS sequence"/>
</dbReference>
<dbReference type="InterPro" id="IPR010290">
    <property type="entry name" value="TM_effector"/>
</dbReference>
<gene>
    <name evidence="5" type="ORF">HLI17_28505</name>
</gene>
<dbReference type="AlphaFoldDB" id="A0A7Y2RA24"/>
<proteinExistence type="predicted"/>
<keyword evidence="2" id="KW-1003">Cell membrane</keyword>
<dbReference type="Pfam" id="PF05977">
    <property type="entry name" value="MFS_3"/>
    <property type="match status" value="1"/>
</dbReference>
<dbReference type="EMBL" id="JABEQY010000034">
    <property type="protein sequence ID" value="NNH67164.1"/>
    <property type="molecule type" value="Genomic_DNA"/>
</dbReference>
<dbReference type="Gene3D" id="1.20.1250.20">
    <property type="entry name" value="MFS general substrate transporter like domains"/>
    <property type="match status" value="1"/>
</dbReference>
<dbReference type="SUPFAM" id="SSF103473">
    <property type="entry name" value="MFS general substrate transporter"/>
    <property type="match status" value="1"/>
</dbReference>
<feature type="transmembrane region" description="Helical" evidence="4">
    <location>
        <begin position="51"/>
        <end position="70"/>
    </location>
</feature>
<evidence type="ECO:0000313" key="5">
    <source>
        <dbReference type="EMBL" id="NNH67164.1"/>
    </source>
</evidence>
<keyword evidence="4" id="KW-0472">Membrane</keyword>
<evidence type="ECO:0000256" key="4">
    <source>
        <dbReference type="SAM" id="Phobius"/>
    </source>
</evidence>
<keyword evidence="4" id="KW-1133">Transmembrane helix</keyword>
<keyword evidence="1" id="KW-0813">Transport</keyword>
<comment type="caution">
    <text evidence="5">The sequence shown here is derived from an EMBL/GenBank/DDBJ whole genome shotgun (WGS) entry which is preliminary data.</text>
</comment>
<protein>
    <recommendedName>
        <fullName evidence="7">MFS transporter</fullName>
    </recommendedName>
</protein>
<reference evidence="5 6" key="1">
    <citation type="submission" date="2020-04" db="EMBL/GenBank/DDBJ databases">
        <title>Rhizobium bacterial biofertilizers improve the content of phenolic compounds of Lactuca sativa L. under non-saline and saline-stress conditions.</title>
        <authorList>
            <person name="Ayuso-Calles M."/>
            <person name="Garcia-Estevez I."/>
            <person name="Jimenez-Gomez A."/>
            <person name="Flores-Felix J.D."/>
            <person name="Escribano-Bailon M."/>
            <person name="Rivas R."/>
        </authorList>
    </citation>
    <scope>NUCLEOTIDE SEQUENCE [LARGE SCALE GENOMIC DNA]</scope>
    <source>
        <strain evidence="5 6">GPTR02</strain>
    </source>
</reference>
<evidence type="ECO:0000313" key="6">
    <source>
        <dbReference type="Proteomes" id="UP000530654"/>
    </source>
</evidence>
<name>A0A7Y2RA24_9HYPH</name>
<evidence type="ECO:0000256" key="3">
    <source>
        <dbReference type="SAM" id="MobiDB-lite"/>
    </source>
</evidence>